<accession>U2MBL8</accession>
<dbReference type="STRING" id="411473.RUMCAL_00950"/>
<dbReference type="Proteomes" id="UP000016662">
    <property type="component" value="Unassembled WGS sequence"/>
</dbReference>
<dbReference type="AlphaFoldDB" id="U2MBL8"/>
<dbReference type="HOGENOM" id="CLU_3316433_0_0_9"/>
<gene>
    <name evidence="1" type="ORF">RUMCAL_00950</name>
</gene>
<keyword evidence="2" id="KW-1185">Reference proteome</keyword>
<organism evidence="1 2">
    <name type="scientific">Ruminococcus callidus ATCC 27760</name>
    <dbReference type="NCBI Taxonomy" id="411473"/>
    <lineage>
        <taxon>Bacteria</taxon>
        <taxon>Bacillati</taxon>
        <taxon>Bacillota</taxon>
        <taxon>Clostridia</taxon>
        <taxon>Eubacteriales</taxon>
        <taxon>Oscillospiraceae</taxon>
        <taxon>Ruminococcus</taxon>
    </lineage>
</organism>
<dbReference type="EMBL" id="AWVF01000109">
    <property type="protein sequence ID" value="ERJ96693.1"/>
    <property type="molecule type" value="Genomic_DNA"/>
</dbReference>
<protein>
    <submittedName>
        <fullName evidence="1">Uncharacterized protein</fullName>
    </submittedName>
</protein>
<sequence length="39" mass="4580">MVSLQPTILLYHGTPEKSILYFVKDTGIFYESRNRCCKK</sequence>
<evidence type="ECO:0000313" key="1">
    <source>
        <dbReference type="EMBL" id="ERJ96693.1"/>
    </source>
</evidence>
<evidence type="ECO:0000313" key="2">
    <source>
        <dbReference type="Proteomes" id="UP000016662"/>
    </source>
</evidence>
<name>U2MBL8_9FIRM</name>
<reference evidence="1 2" key="1">
    <citation type="submission" date="2013-07" db="EMBL/GenBank/DDBJ databases">
        <authorList>
            <person name="Weinstock G."/>
            <person name="Sodergren E."/>
            <person name="Wylie T."/>
            <person name="Fulton L."/>
            <person name="Fulton R."/>
            <person name="Fronick C."/>
            <person name="O'Laughlin M."/>
            <person name="Godfrey J."/>
            <person name="Miner T."/>
            <person name="Herter B."/>
            <person name="Appelbaum E."/>
            <person name="Cordes M."/>
            <person name="Lek S."/>
            <person name="Wollam A."/>
            <person name="Pepin K.H."/>
            <person name="Palsikar V.B."/>
            <person name="Mitreva M."/>
            <person name="Wilson R.K."/>
        </authorList>
    </citation>
    <scope>NUCLEOTIDE SEQUENCE [LARGE SCALE GENOMIC DNA]</scope>
    <source>
        <strain evidence="1 2">ATCC 27760</strain>
    </source>
</reference>
<comment type="caution">
    <text evidence="1">The sequence shown here is derived from an EMBL/GenBank/DDBJ whole genome shotgun (WGS) entry which is preliminary data.</text>
</comment>
<proteinExistence type="predicted"/>